<feature type="transmembrane region" description="Helical" evidence="1">
    <location>
        <begin position="12"/>
        <end position="30"/>
    </location>
</feature>
<reference evidence="2 3" key="1">
    <citation type="submission" date="2023-10" db="EMBL/GenBank/DDBJ databases">
        <title>Noviherbaspirillum sp. CPCC 100848 genome assembly.</title>
        <authorList>
            <person name="Li X.Y."/>
            <person name="Fang X.M."/>
        </authorList>
    </citation>
    <scope>NUCLEOTIDE SEQUENCE [LARGE SCALE GENOMIC DNA]</scope>
    <source>
        <strain evidence="2 3">CPCC 100848</strain>
    </source>
</reference>
<dbReference type="Proteomes" id="UP001352263">
    <property type="component" value="Unassembled WGS sequence"/>
</dbReference>
<keyword evidence="1" id="KW-1133">Transmembrane helix</keyword>
<protein>
    <submittedName>
        <fullName evidence="2">Cbb3-type cytochrome c oxidase subunit 3</fullName>
    </submittedName>
</protein>
<evidence type="ECO:0000313" key="3">
    <source>
        <dbReference type="Proteomes" id="UP001352263"/>
    </source>
</evidence>
<name>A0ABU6J7F0_9BURK</name>
<keyword evidence="1" id="KW-0472">Membrane</keyword>
<dbReference type="InterPro" id="IPR008621">
    <property type="entry name" value="Cbb3-typ_cyt_oxidase_comp"/>
</dbReference>
<dbReference type="RefSeq" id="WP_326506066.1">
    <property type="nucleotide sequence ID" value="NZ_JAWIIV010000006.1"/>
</dbReference>
<dbReference type="Pfam" id="PF05545">
    <property type="entry name" value="FixQ"/>
    <property type="match status" value="1"/>
</dbReference>
<keyword evidence="1" id="KW-0812">Transmembrane</keyword>
<proteinExistence type="predicted"/>
<accession>A0ABU6J7F0</accession>
<comment type="caution">
    <text evidence="2">The sequence shown here is derived from an EMBL/GenBank/DDBJ whole genome shotgun (WGS) entry which is preliminary data.</text>
</comment>
<dbReference type="EMBL" id="JAWIIV010000006">
    <property type="protein sequence ID" value="MEC4719346.1"/>
    <property type="molecule type" value="Genomic_DNA"/>
</dbReference>
<evidence type="ECO:0000256" key="1">
    <source>
        <dbReference type="SAM" id="Phobius"/>
    </source>
</evidence>
<gene>
    <name evidence="2" type="ORF">RY831_09310</name>
</gene>
<keyword evidence="3" id="KW-1185">Reference proteome</keyword>
<evidence type="ECO:0000313" key="2">
    <source>
        <dbReference type="EMBL" id="MEC4719346.1"/>
    </source>
</evidence>
<organism evidence="2 3">
    <name type="scientific">Noviherbaspirillum album</name>
    <dbReference type="NCBI Taxonomy" id="3080276"/>
    <lineage>
        <taxon>Bacteria</taxon>
        <taxon>Pseudomonadati</taxon>
        <taxon>Pseudomonadota</taxon>
        <taxon>Betaproteobacteria</taxon>
        <taxon>Burkholderiales</taxon>
        <taxon>Oxalobacteraceae</taxon>
        <taxon>Noviherbaspirillum</taxon>
    </lineage>
</organism>
<sequence length="60" mass="6708">MNFEQLVFDARTLITVLSFLSFIGIIWWTYGAHRGADFDAAADLPFADDNDMAASEKQHG</sequence>